<gene>
    <name evidence="7" type="ORF">LH440_02690</name>
    <name evidence="6" type="ORF">LHGZ1_2359</name>
</gene>
<evidence type="ECO:0000259" key="5">
    <source>
        <dbReference type="Pfam" id="PF01361"/>
    </source>
</evidence>
<evidence type="ECO:0000313" key="6">
    <source>
        <dbReference type="EMBL" id="ASJ25190.1"/>
    </source>
</evidence>
<dbReference type="EC" id="5.3.2.-" evidence="4"/>
<dbReference type="OrthoDB" id="9799841at2"/>
<reference evidence="8" key="2">
    <citation type="submission" date="2017-06" db="EMBL/GenBank/DDBJ databases">
        <title>Whole genome sequence of Laribacter hongkongensis LHGZ1.</title>
        <authorList>
            <person name="Chen D."/>
            <person name="Wu H."/>
            <person name="Chen J."/>
        </authorList>
    </citation>
    <scope>NUCLEOTIDE SEQUENCE [LARGE SCALE GENOMIC DNA]</scope>
    <source>
        <strain evidence="8">LHGZ1</strain>
    </source>
</reference>
<evidence type="ECO:0000313" key="9">
    <source>
        <dbReference type="Proteomes" id="UP001200247"/>
    </source>
</evidence>
<dbReference type="InterPro" id="IPR018191">
    <property type="entry name" value="4-OT"/>
</dbReference>
<dbReference type="Proteomes" id="UP001200247">
    <property type="component" value="Unassembled WGS sequence"/>
</dbReference>
<dbReference type="EMBL" id="JAJAXM010000003">
    <property type="protein sequence ID" value="MCG9024829.1"/>
    <property type="molecule type" value="Genomic_DNA"/>
</dbReference>
<dbReference type="Proteomes" id="UP000197424">
    <property type="component" value="Chromosome"/>
</dbReference>
<evidence type="ECO:0000256" key="1">
    <source>
        <dbReference type="ARBA" id="ARBA00006723"/>
    </source>
</evidence>
<dbReference type="InterPro" id="IPR004370">
    <property type="entry name" value="4-OT-like_dom"/>
</dbReference>
<evidence type="ECO:0000313" key="7">
    <source>
        <dbReference type="EMBL" id="MCG9024829.1"/>
    </source>
</evidence>
<accession>A0A248LK88</accession>
<protein>
    <recommendedName>
        <fullName evidence="4">Tautomerase</fullName>
        <ecNumber evidence="4">5.3.2.-</ecNumber>
    </recommendedName>
</protein>
<sequence>MPFINIRLTREGATQEQKARLIEGVTDLVTTVLGKNRATTFVIIDEVETDNWGIGGEPVTQIRARQRQTPQA</sequence>
<reference evidence="6" key="3">
    <citation type="submission" date="2017-06" db="EMBL/GenBank/DDBJ databases">
        <authorList>
            <person name="Kim H.J."/>
            <person name="Triplett B.A."/>
        </authorList>
    </citation>
    <scope>NUCLEOTIDE SEQUENCE</scope>
    <source>
        <strain evidence="6">HLGZ1</strain>
    </source>
</reference>
<name>A0A248LK88_9NEIS</name>
<organism evidence="6 8">
    <name type="scientific">Laribacter hongkongensis</name>
    <dbReference type="NCBI Taxonomy" id="168471"/>
    <lineage>
        <taxon>Bacteria</taxon>
        <taxon>Pseudomonadati</taxon>
        <taxon>Pseudomonadota</taxon>
        <taxon>Betaproteobacteria</taxon>
        <taxon>Neisseriales</taxon>
        <taxon>Aquaspirillaceae</taxon>
        <taxon>Laribacter</taxon>
    </lineage>
</organism>
<evidence type="ECO:0000256" key="4">
    <source>
        <dbReference type="RuleBase" id="RU362032"/>
    </source>
</evidence>
<keyword evidence="2 4" id="KW-0413">Isomerase</keyword>
<feature type="active site" description="Proton acceptor; via imino nitrogen" evidence="3">
    <location>
        <position position="2"/>
    </location>
</feature>
<dbReference type="OMA" id="EVSTDNW"/>
<dbReference type="AlphaFoldDB" id="A0A248LK88"/>
<feature type="domain" description="4-oxalocrotonate tautomerase-like" evidence="5">
    <location>
        <begin position="2"/>
        <end position="60"/>
    </location>
</feature>
<evidence type="ECO:0000256" key="3">
    <source>
        <dbReference type="PIRSR" id="PIRSR618191-1"/>
    </source>
</evidence>
<evidence type="ECO:0000313" key="8">
    <source>
        <dbReference type="Proteomes" id="UP000197424"/>
    </source>
</evidence>
<dbReference type="RefSeq" id="WP_012697758.1">
    <property type="nucleotide sequence ID" value="NZ_CP022115.1"/>
</dbReference>
<dbReference type="PANTHER" id="PTHR35530:SF1">
    <property type="entry name" value="2-HYDROXYMUCONATE TAUTOMERASE"/>
    <property type="match status" value="1"/>
</dbReference>
<dbReference type="SUPFAM" id="SSF55331">
    <property type="entry name" value="Tautomerase/MIF"/>
    <property type="match status" value="1"/>
</dbReference>
<dbReference type="Pfam" id="PF01361">
    <property type="entry name" value="Tautomerase"/>
    <property type="match status" value="1"/>
</dbReference>
<dbReference type="Gene3D" id="3.30.429.10">
    <property type="entry name" value="Macrophage Migration Inhibitory Factor"/>
    <property type="match status" value="1"/>
</dbReference>
<reference evidence="6" key="1">
    <citation type="journal article" date="2017" name="J. Antimicrob. Chemother.">
        <title>Emergence and genomic analysis of MDR Laribacter hongkongensis strain HLGZ1 from Guangzhou, China.</title>
        <authorList>
            <person name="Wu H.K."/>
            <person name="Chen J.H."/>
            <person name="Yang L."/>
            <person name="Li A.R."/>
            <person name="Su D.H."/>
            <person name="Lin Y.P."/>
            <person name="Chen D.Q."/>
        </authorList>
    </citation>
    <scope>NUCLEOTIDE SEQUENCE</scope>
    <source>
        <strain evidence="6">HLGZ1</strain>
    </source>
</reference>
<proteinExistence type="inferred from homology"/>
<dbReference type="InterPro" id="IPR014347">
    <property type="entry name" value="Tautomerase/MIF_sf"/>
</dbReference>
<reference evidence="7 9" key="4">
    <citation type="submission" date="2021-10" db="EMBL/GenBank/DDBJ databases">
        <title>Whole-genome sequencing analysis of Laribacter hongkongensis: virulence gene profiles, carbohydrate-active enzyme prediction, and antimicrobial resistance characterization.</title>
        <authorList>
            <person name="Yuan P."/>
            <person name="Zhan Y."/>
            <person name="Chen D."/>
        </authorList>
    </citation>
    <scope>NUCLEOTIDE SEQUENCE [LARGE SCALE GENOMIC DNA]</scope>
    <source>
        <strain evidence="7 9">W67</strain>
    </source>
</reference>
<dbReference type="EMBL" id="CP022115">
    <property type="protein sequence ID" value="ASJ25190.1"/>
    <property type="molecule type" value="Genomic_DNA"/>
</dbReference>
<dbReference type="GO" id="GO:0016853">
    <property type="term" value="F:isomerase activity"/>
    <property type="evidence" value="ECO:0007669"/>
    <property type="project" value="UniProtKB-UniRule"/>
</dbReference>
<dbReference type="NCBIfam" id="TIGR00013">
    <property type="entry name" value="taut"/>
    <property type="match status" value="1"/>
</dbReference>
<comment type="similarity">
    <text evidence="1 4">Belongs to the 4-oxalocrotonate tautomerase family.</text>
</comment>
<dbReference type="PANTHER" id="PTHR35530">
    <property type="entry name" value="TAUTOMERASE-RELATED"/>
    <property type="match status" value="1"/>
</dbReference>
<evidence type="ECO:0000256" key="2">
    <source>
        <dbReference type="ARBA" id="ARBA00023235"/>
    </source>
</evidence>